<dbReference type="GO" id="GO:0008270">
    <property type="term" value="F:zinc ion binding"/>
    <property type="evidence" value="ECO:0007669"/>
    <property type="project" value="UniProtKB-UniRule"/>
</dbReference>
<feature type="binding site" evidence="1">
    <location>
        <position position="235"/>
    </location>
    <ligand>
        <name>Zn(2+)</name>
        <dbReference type="ChEBI" id="CHEBI:29105"/>
    </ligand>
</feature>
<evidence type="ECO:0000259" key="3">
    <source>
        <dbReference type="Pfam" id="PF08353"/>
    </source>
</evidence>
<feature type="active site" evidence="1">
    <location>
        <position position="343"/>
    </location>
</feature>
<comment type="catalytic activity">
    <reaction evidence="1">
        <text>beta-D-GlcNAc-(1-&gt;4)-Mur2Ac(oyl-L-Ala-gamma-D-O-P-Glu-L-Lys-D-Ala-D-Ala)-di-trans,octa-cis-undecaprenyl diphosphate + NH4(+) = beta-D-GlcNAc-(1-&gt;4)-Mur2Ac(oyl-L-Ala-D-isoglutaminyl-L-Lys-D-Ala-D-Ala)-di-trans,octa-cis-undecaprenyl diphosphate + phosphate + H(+)</text>
        <dbReference type="Rhea" id="RHEA:57932"/>
        <dbReference type="ChEBI" id="CHEBI:15378"/>
        <dbReference type="ChEBI" id="CHEBI:28938"/>
        <dbReference type="ChEBI" id="CHEBI:43474"/>
        <dbReference type="ChEBI" id="CHEBI:62233"/>
        <dbReference type="ChEBI" id="CHEBI:143132"/>
    </reaction>
</comment>
<evidence type="ECO:0000259" key="2">
    <source>
        <dbReference type="Pfam" id="PF08245"/>
    </source>
</evidence>
<comment type="catalytic activity">
    <reaction evidence="1">
        <text>beta-D-GlcNAc-(1-&gt;4)-Mur2Ac(oyl-L-Ala-gamma-D-Glu-L-Lys-D-Ala-D-Ala)-di-trans,octa-cis-undecaprenyl diphosphate + L-glutamine + ATP + H2O = beta-D-GlcNAc-(1-&gt;4)-Mur2Ac(oyl-L-Ala-D-isoglutaminyl-L-Lys-D-Ala-D-Ala)-di-trans,octa-cis-undecaprenyl diphosphate + L-glutamate + ADP + phosphate + H(+)</text>
        <dbReference type="Rhea" id="RHEA:57928"/>
        <dbReference type="ChEBI" id="CHEBI:15377"/>
        <dbReference type="ChEBI" id="CHEBI:15378"/>
        <dbReference type="ChEBI" id="CHEBI:29985"/>
        <dbReference type="ChEBI" id="CHEBI:30616"/>
        <dbReference type="ChEBI" id="CHEBI:43474"/>
        <dbReference type="ChEBI" id="CHEBI:58359"/>
        <dbReference type="ChEBI" id="CHEBI:60033"/>
        <dbReference type="ChEBI" id="CHEBI:62233"/>
        <dbReference type="ChEBI" id="CHEBI:456216"/>
        <dbReference type="EC" id="6.3.5.13"/>
    </reaction>
</comment>
<dbReference type="PANTHER" id="PTHR23135:SF7">
    <property type="entry name" value="LIPID II ISOGLUTAMINYL SYNTHASE (GLUTAMINE-HYDROLYZING) SUBUNIT MURT"/>
    <property type="match status" value="1"/>
</dbReference>
<evidence type="ECO:0000313" key="5">
    <source>
        <dbReference type="Proteomes" id="UP000177383"/>
    </source>
</evidence>
<accession>A0A1F5ZKV7</accession>
<dbReference type="InterPro" id="IPR043703">
    <property type="entry name" value="Lipid_II_synth_MurT"/>
</dbReference>
<dbReference type="UniPathway" id="UPA00219"/>
<sequence length="427" mass="47834">MVVNILLILLAKFIFYFSRLFNIGSGGTWPGEVALRLNKSILISFLNQANKGVIIVAGTNGKTTTSKMISELLTGTVIKNYSGANLLNGLVSAFIINCSLTGKIVVDWAVLEVDENTLPLLLPELIEYDKKLIIVLLNLFRDQLDRYGEVDTIAKRWEKSLMNMPKATLILNADDPQIAYLGATSNAIVKYFGIEKPEHFLESREHAVDSIYCPKCGNKLIFEGIYLSHIGVWACTKCGLKRPTIEKHSWISPLLGIHNEYNTIASVTVALEAGVDKERIEKILSTFLPAFGRQETIEIEGKKVKIMLAKNPAGFNINLKTIIKQNPKTLLVVLNDRIPDGHDVSWIYDVDFEMIPDDVTVIVSGDRVYDMGLRIKYAMKHLIVKENLREAIQKGLSEIIKGETLYVLPTYSAMLEVRKILKGRKIL</sequence>
<evidence type="ECO:0000256" key="1">
    <source>
        <dbReference type="HAMAP-Rule" id="MF_02214"/>
    </source>
</evidence>
<dbReference type="GO" id="GO:0009252">
    <property type="term" value="P:peptidoglycan biosynthetic process"/>
    <property type="evidence" value="ECO:0007669"/>
    <property type="project" value="UniProtKB-UniRule"/>
</dbReference>
<dbReference type="EMBL" id="MFJE01000063">
    <property type="protein sequence ID" value="OGG13003.1"/>
    <property type="molecule type" value="Genomic_DNA"/>
</dbReference>
<dbReference type="InterPro" id="IPR036565">
    <property type="entry name" value="Mur-like_cat_sf"/>
</dbReference>
<dbReference type="GO" id="GO:0071555">
    <property type="term" value="P:cell wall organization"/>
    <property type="evidence" value="ECO:0007669"/>
    <property type="project" value="UniProtKB-KW"/>
</dbReference>
<dbReference type="GO" id="GO:0016881">
    <property type="term" value="F:acid-amino acid ligase activity"/>
    <property type="evidence" value="ECO:0007669"/>
    <property type="project" value="InterPro"/>
</dbReference>
<reference evidence="4 5" key="1">
    <citation type="journal article" date="2016" name="Nat. Commun.">
        <title>Thousands of microbial genomes shed light on interconnected biogeochemical processes in an aquifer system.</title>
        <authorList>
            <person name="Anantharaman K."/>
            <person name="Brown C.T."/>
            <person name="Hug L.A."/>
            <person name="Sharon I."/>
            <person name="Castelle C.J."/>
            <person name="Probst A.J."/>
            <person name="Thomas B.C."/>
            <person name="Singh A."/>
            <person name="Wilkins M.J."/>
            <person name="Karaoz U."/>
            <person name="Brodie E.L."/>
            <person name="Williams K.H."/>
            <person name="Hubbard S.S."/>
            <person name="Banfield J.F."/>
        </authorList>
    </citation>
    <scope>NUCLEOTIDE SEQUENCE [LARGE SCALE GENOMIC DNA]</scope>
</reference>
<comment type="function">
    <text evidence="1">The lipid II isoglutaminyl synthase complex catalyzes the formation of alpha-D-isoglutamine in the cell wall lipid II stem peptide. The MurT subunit catalyzes the ATP-dependent amidation of D-glutamate residue of lipid II, converting it to an isoglutamine residue.</text>
</comment>
<keyword evidence="1" id="KW-0547">Nucleotide-binding</keyword>
<dbReference type="STRING" id="1798375.A2773_00130"/>
<dbReference type="Pfam" id="PF08353">
    <property type="entry name" value="MurT_C"/>
    <property type="match status" value="1"/>
</dbReference>
<feature type="domain" description="Lipid II isoglutaminyl synthase (glutamine-hydrolyzing) subunit MurT C-terminal" evidence="3">
    <location>
        <begin position="308"/>
        <end position="414"/>
    </location>
</feature>
<protein>
    <recommendedName>
        <fullName evidence="1">Lipid II isoglutaminyl synthase (glutamine-hydrolyzing) subunit MurT</fullName>
        <ecNumber evidence="1">6.3.5.13</ecNumber>
    </recommendedName>
</protein>
<dbReference type="InterPro" id="IPR013221">
    <property type="entry name" value="Mur_ligase_cen"/>
</dbReference>
<comment type="similarity">
    <text evidence="1">Belongs to the MurCDEF family. MurT subfamily.</text>
</comment>
<keyword evidence="1" id="KW-0067">ATP-binding</keyword>
<feature type="binding site" evidence="1">
    <location>
        <position position="238"/>
    </location>
    <ligand>
        <name>Zn(2+)</name>
        <dbReference type="ChEBI" id="CHEBI:29105"/>
    </ligand>
</feature>
<dbReference type="EC" id="6.3.5.13" evidence="1"/>
<keyword evidence="1" id="KW-0479">Metal-binding</keyword>
<name>A0A1F5ZKV7_9BACT</name>
<keyword evidence="1" id="KW-0961">Cell wall biogenesis/degradation</keyword>
<organism evidence="4 5">
    <name type="scientific">Candidatus Gottesmanbacteria bacterium RIFCSPHIGHO2_01_FULL_39_10</name>
    <dbReference type="NCBI Taxonomy" id="1798375"/>
    <lineage>
        <taxon>Bacteria</taxon>
        <taxon>Candidatus Gottesmaniibacteriota</taxon>
    </lineage>
</organism>
<dbReference type="Gene3D" id="3.40.1190.10">
    <property type="entry name" value="Mur-like, catalytic domain"/>
    <property type="match status" value="1"/>
</dbReference>
<keyword evidence="1" id="KW-0573">Peptidoglycan synthesis</keyword>
<comment type="catalytic activity">
    <reaction evidence="1">
        <text>beta-D-GlcNAc-(1-&gt;4)-Mur2Ac(oyl-L-Ala-gamma-D-Glu-L-Lys-D-Ala-D-Ala)-di-trans,octa-cis-undecaprenyl diphosphate + ATP = beta-D-GlcNAc-(1-&gt;4)-Mur2Ac(oyl-L-Ala-gamma-D-O-P-Glu-L-Lys-D-Ala-D-Ala)-di-trans,octa-cis-undecaprenyl diphosphate + ADP</text>
        <dbReference type="Rhea" id="RHEA:59488"/>
        <dbReference type="ChEBI" id="CHEBI:30616"/>
        <dbReference type="ChEBI" id="CHEBI:60033"/>
        <dbReference type="ChEBI" id="CHEBI:143132"/>
        <dbReference type="ChEBI" id="CHEBI:456216"/>
    </reaction>
</comment>
<keyword evidence="1" id="KW-0436">Ligase</keyword>
<comment type="pathway">
    <text evidence="1">Cell wall biogenesis; peptidoglycan biosynthesis.</text>
</comment>
<proteinExistence type="inferred from homology"/>
<dbReference type="HAMAP" id="MF_02214">
    <property type="entry name" value="Lipid_II_synth_MurT"/>
    <property type="match status" value="1"/>
</dbReference>
<keyword evidence="1" id="KW-0862">Zinc</keyword>
<dbReference type="GO" id="GO:0140282">
    <property type="term" value="F:carbon-nitrogen ligase activity on lipid II"/>
    <property type="evidence" value="ECO:0007669"/>
    <property type="project" value="UniProtKB-UniRule"/>
</dbReference>
<comment type="subunit">
    <text evidence="1">Forms a heterodimer with GatD.</text>
</comment>
<dbReference type="Pfam" id="PF08245">
    <property type="entry name" value="Mur_ligase_M"/>
    <property type="match status" value="1"/>
</dbReference>
<gene>
    <name evidence="1" type="primary">murT</name>
    <name evidence="4" type="ORF">A2773_00130</name>
</gene>
<keyword evidence="1" id="KW-0133">Cell shape</keyword>
<dbReference type="Proteomes" id="UP000177383">
    <property type="component" value="Unassembled WGS sequence"/>
</dbReference>
<feature type="binding site" evidence="1">
    <location>
        <position position="213"/>
    </location>
    <ligand>
        <name>Zn(2+)</name>
        <dbReference type="ChEBI" id="CHEBI:29105"/>
    </ligand>
</feature>
<dbReference type="GO" id="GO:0008360">
    <property type="term" value="P:regulation of cell shape"/>
    <property type="evidence" value="ECO:0007669"/>
    <property type="project" value="UniProtKB-KW"/>
</dbReference>
<dbReference type="AlphaFoldDB" id="A0A1F5ZKV7"/>
<dbReference type="SUPFAM" id="SSF53623">
    <property type="entry name" value="MurD-like peptide ligases, catalytic domain"/>
    <property type="match status" value="1"/>
</dbReference>
<dbReference type="GO" id="GO:0005524">
    <property type="term" value="F:ATP binding"/>
    <property type="evidence" value="ECO:0007669"/>
    <property type="project" value="UniProtKB-UniRule"/>
</dbReference>
<evidence type="ECO:0000313" key="4">
    <source>
        <dbReference type="EMBL" id="OGG13003.1"/>
    </source>
</evidence>
<dbReference type="InterPro" id="IPR013564">
    <property type="entry name" value="MurT_C"/>
</dbReference>
<dbReference type="PANTHER" id="PTHR23135">
    <property type="entry name" value="MUR LIGASE FAMILY MEMBER"/>
    <property type="match status" value="1"/>
</dbReference>
<comment type="caution">
    <text evidence="4">The sequence shown here is derived from an EMBL/GenBank/DDBJ whole genome shotgun (WGS) entry which is preliminary data.</text>
</comment>
<feature type="domain" description="Mur ligase central" evidence="2">
    <location>
        <begin position="56"/>
        <end position="270"/>
    </location>
</feature>
<feature type="binding site" evidence="1">
    <location>
        <position position="216"/>
    </location>
    <ligand>
        <name>Zn(2+)</name>
        <dbReference type="ChEBI" id="CHEBI:29105"/>
    </ligand>
</feature>